<dbReference type="InParanoid" id="A0A2V0NJG5"/>
<proteinExistence type="predicted"/>
<reference evidence="2 3" key="1">
    <citation type="journal article" date="2018" name="Sci. Rep.">
        <title>Raphidocelis subcapitata (=Pseudokirchneriella subcapitata) provides an insight into genome evolution and environmental adaptations in the Sphaeropleales.</title>
        <authorList>
            <person name="Suzuki S."/>
            <person name="Yamaguchi H."/>
            <person name="Nakajima N."/>
            <person name="Kawachi M."/>
        </authorList>
    </citation>
    <scope>NUCLEOTIDE SEQUENCE [LARGE SCALE GENOMIC DNA]</scope>
    <source>
        <strain evidence="2 3">NIES-35</strain>
    </source>
</reference>
<feature type="compositionally biased region" description="Acidic residues" evidence="1">
    <location>
        <begin position="210"/>
        <end position="220"/>
    </location>
</feature>
<name>A0A2V0NJG5_9CHLO</name>
<evidence type="ECO:0000313" key="3">
    <source>
        <dbReference type="Proteomes" id="UP000247498"/>
    </source>
</evidence>
<evidence type="ECO:0000313" key="2">
    <source>
        <dbReference type="EMBL" id="GBF87351.1"/>
    </source>
</evidence>
<dbReference type="EMBL" id="BDRX01000001">
    <property type="protein sequence ID" value="GBF87351.1"/>
    <property type="molecule type" value="Genomic_DNA"/>
</dbReference>
<feature type="region of interest" description="Disordered" evidence="1">
    <location>
        <begin position="1"/>
        <end position="29"/>
    </location>
</feature>
<dbReference type="Proteomes" id="UP000247498">
    <property type="component" value="Unassembled WGS sequence"/>
</dbReference>
<comment type="caution">
    <text evidence="2">The sequence shown here is derived from an EMBL/GenBank/DDBJ whole genome shotgun (WGS) entry which is preliminary data.</text>
</comment>
<protein>
    <submittedName>
        <fullName evidence="2">Uncharacterized protein</fullName>
    </submittedName>
</protein>
<dbReference type="AlphaFoldDB" id="A0A2V0NJG5"/>
<gene>
    <name evidence="2" type="ORF">Rsub_00062</name>
</gene>
<feature type="region of interest" description="Disordered" evidence="1">
    <location>
        <begin position="179"/>
        <end position="282"/>
    </location>
</feature>
<evidence type="ECO:0000256" key="1">
    <source>
        <dbReference type="SAM" id="MobiDB-lite"/>
    </source>
</evidence>
<accession>A0A2V0NJG5</accession>
<keyword evidence="3" id="KW-1185">Reference proteome</keyword>
<organism evidence="2 3">
    <name type="scientific">Raphidocelis subcapitata</name>
    <dbReference type="NCBI Taxonomy" id="307507"/>
    <lineage>
        <taxon>Eukaryota</taxon>
        <taxon>Viridiplantae</taxon>
        <taxon>Chlorophyta</taxon>
        <taxon>core chlorophytes</taxon>
        <taxon>Chlorophyceae</taxon>
        <taxon>CS clade</taxon>
        <taxon>Sphaeropleales</taxon>
        <taxon>Selenastraceae</taxon>
        <taxon>Raphidocelis</taxon>
    </lineage>
</organism>
<feature type="region of interest" description="Disordered" evidence="1">
    <location>
        <begin position="599"/>
        <end position="625"/>
    </location>
</feature>
<sequence>MDDDDDEGEGRGRSTGAGEGDLLRPITRDEHESAISASYAQLAELEASGLDAREANATAGVAVALDMAQLLESMDASPTPADVLAMAAAARTERDAASALSVARRLGAVAAAARGGGADAPPEVAAADLGAVAEGLVAACLDARDAIAADECLEAAENAGVLAPSAALLGRLKAALGGRPRRRERARRRDEDSPDLEEVASKALAGLSGLDDEDEDEDTDLAQPPPQSEAPRQSEAAPLDAEAAVIDERPADASEAGARPSEAEEEGEEEEGEEDCVEAFAEERDARRELLLSMGAGDFMSPEEVEELVDDPDLLHTYEYGEAALAQLVLDRQEFARTLRASAAAAREHFSEEELEEAGLIEQIEAVERGDSMAAQVEEMRRLAERAGLVIDEDGELAVPPGMTIDEWHEQFEAREAARLDALTSDAGALEGDPGLEGWLSEVLNDDARLSEARAALDELKASEAAAAAEAEDTEAGRRGRAEAADLSQIQIEDVMRAKLAQLEERRGAEAAAAGEVARQMEEMAGEKGFLTDEEIAAYASTLFGEEDMRALKATAAALLGDGLRGLDPQKLEQAGVPINDPEVAALIAAAEETRRQLVGGGGGSLLTGGDGGGGAGGGSGAGSG</sequence>
<feature type="compositionally biased region" description="Acidic residues" evidence="1">
    <location>
        <begin position="263"/>
        <end position="277"/>
    </location>
</feature>